<reference evidence="6 7" key="1">
    <citation type="journal article" date="2023" name="Mol. Biol. Evol.">
        <title>Genomics of Secondarily Temperate Adaptation in the Only Non-Antarctic Icefish.</title>
        <authorList>
            <person name="Rivera-Colon A.G."/>
            <person name="Rayamajhi N."/>
            <person name="Minhas B.F."/>
            <person name="Madrigal G."/>
            <person name="Bilyk K.T."/>
            <person name="Yoon V."/>
            <person name="Hune M."/>
            <person name="Gregory S."/>
            <person name="Cheng C.H.C."/>
            <person name="Catchen J.M."/>
        </authorList>
    </citation>
    <scope>NUCLEOTIDE SEQUENCE [LARGE SCALE GENOMIC DNA]</scope>
    <source>
        <strain evidence="6">JC2023a</strain>
    </source>
</reference>
<gene>
    <name evidence="6" type="ORF">CesoFtcFv8_020925</name>
</gene>
<evidence type="ECO:0000256" key="4">
    <source>
        <dbReference type="SAM" id="MobiDB-lite"/>
    </source>
</evidence>
<accession>A0AAN8BCP3</accession>
<dbReference type="GO" id="GO:0005634">
    <property type="term" value="C:nucleus"/>
    <property type="evidence" value="ECO:0007669"/>
    <property type="project" value="UniProtKB-SubCell"/>
</dbReference>
<dbReference type="SMART" id="SM00509">
    <property type="entry name" value="TFS2N"/>
    <property type="match status" value="1"/>
</dbReference>
<evidence type="ECO:0000313" key="7">
    <source>
        <dbReference type="Proteomes" id="UP001335648"/>
    </source>
</evidence>
<dbReference type="PROSITE" id="PS51319">
    <property type="entry name" value="TFIIS_N"/>
    <property type="match status" value="1"/>
</dbReference>
<evidence type="ECO:0000259" key="5">
    <source>
        <dbReference type="PROSITE" id="PS51319"/>
    </source>
</evidence>
<dbReference type="PANTHER" id="PTHR15141:SF49">
    <property type="entry name" value="TFIIS N-TERMINAL DOMAIN-CONTAINING PROTEIN"/>
    <property type="match status" value="1"/>
</dbReference>
<dbReference type="SUPFAM" id="SSF47676">
    <property type="entry name" value="Conserved domain common to transcription factors TFIIS, elongin A, CRSP70"/>
    <property type="match status" value="1"/>
</dbReference>
<dbReference type="AlphaFoldDB" id="A0AAN8BCP3"/>
<feature type="region of interest" description="Disordered" evidence="4">
    <location>
        <begin position="80"/>
        <end position="124"/>
    </location>
</feature>
<evidence type="ECO:0000256" key="1">
    <source>
        <dbReference type="ARBA" id="ARBA00004123"/>
    </source>
</evidence>
<dbReference type="InterPro" id="IPR035441">
    <property type="entry name" value="TFIIS/LEDGF_dom_sf"/>
</dbReference>
<sequence>MASSSDVVKKVARYKLQLTDTAESATVVKILQKLKDLDITFDILAETGIGKAVNAFRRHKQGGELAKSLVRGWKDLVPKESTSHTENGICESLPVRTHQMRPSSKQVVKKLIQRNNARENKDLE</sequence>
<dbReference type="EMBL" id="JAULUE010002062">
    <property type="protein sequence ID" value="KAK5882327.1"/>
    <property type="molecule type" value="Genomic_DNA"/>
</dbReference>
<keyword evidence="7" id="KW-1185">Reference proteome</keyword>
<proteinExistence type="predicted"/>
<comment type="subcellular location">
    <subcellularLocation>
        <location evidence="1 3">Nucleus</location>
    </subcellularLocation>
</comment>
<comment type="caution">
    <text evidence="6">The sequence shown here is derived from an EMBL/GenBank/DDBJ whole genome shotgun (WGS) entry which is preliminary data.</text>
</comment>
<dbReference type="InterPro" id="IPR051870">
    <property type="entry name" value="Elongin-A_domain"/>
</dbReference>
<dbReference type="PANTHER" id="PTHR15141">
    <property type="entry name" value="TRANSCRIPTION ELONGATION FACTOR B POLYPEPTIDE 3"/>
    <property type="match status" value="1"/>
</dbReference>
<feature type="domain" description="TFIIS N-terminal" evidence="5">
    <location>
        <begin position="6"/>
        <end position="80"/>
    </location>
</feature>
<organism evidence="6 7">
    <name type="scientific">Champsocephalus esox</name>
    <name type="common">pike icefish</name>
    <dbReference type="NCBI Taxonomy" id="159716"/>
    <lineage>
        <taxon>Eukaryota</taxon>
        <taxon>Metazoa</taxon>
        <taxon>Chordata</taxon>
        <taxon>Craniata</taxon>
        <taxon>Vertebrata</taxon>
        <taxon>Euteleostomi</taxon>
        <taxon>Actinopterygii</taxon>
        <taxon>Neopterygii</taxon>
        <taxon>Teleostei</taxon>
        <taxon>Neoteleostei</taxon>
        <taxon>Acanthomorphata</taxon>
        <taxon>Eupercaria</taxon>
        <taxon>Perciformes</taxon>
        <taxon>Notothenioidei</taxon>
        <taxon>Channichthyidae</taxon>
        <taxon>Champsocephalus</taxon>
    </lineage>
</organism>
<dbReference type="Proteomes" id="UP001335648">
    <property type="component" value="Unassembled WGS sequence"/>
</dbReference>
<evidence type="ECO:0000256" key="3">
    <source>
        <dbReference type="PROSITE-ProRule" id="PRU00649"/>
    </source>
</evidence>
<name>A0AAN8BCP3_9TELE</name>
<dbReference type="Gene3D" id="1.20.930.10">
    <property type="entry name" value="Conserved domain common to transcription factors TFIIS, elongin A, CRSP70"/>
    <property type="match status" value="1"/>
</dbReference>
<dbReference type="InterPro" id="IPR003617">
    <property type="entry name" value="TFIIS/CRSP70_N_sub"/>
</dbReference>
<protein>
    <recommendedName>
        <fullName evidence="5">TFIIS N-terminal domain-containing protein</fullName>
    </recommendedName>
</protein>
<dbReference type="InterPro" id="IPR017923">
    <property type="entry name" value="TFIIS_N"/>
</dbReference>
<evidence type="ECO:0000256" key="2">
    <source>
        <dbReference type="ARBA" id="ARBA00023242"/>
    </source>
</evidence>
<dbReference type="Pfam" id="PF08711">
    <property type="entry name" value="Med26"/>
    <property type="match status" value="1"/>
</dbReference>
<keyword evidence="2 3" id="KW-0539">Nucleus</keyword>
<evidence type="ECO:0000313" key="6">
    <source>
        <dbReference type="EMBL" id="KAK5882327.1"/>
    </source>
</evidence>
<dbReference type="CDD" id="cd00183">
    <property type="entry name" value="TFIIS_I"/>
    <property type="match status" value="1"/>
</dbReference>